<dbReference type="PANTHER" id="PTHR30615:SF8">
    <property type="entry name" value="UPF0047 PROTEIN C4A8.02C"/>
    <property type="match status" value="1"/>
</dbReference>
<dbReference type="Gene3D" id="2.60.120.460">
    <property type="entry name" value="YjbQ-like"/>
    <property type="match status" value="1"/>
</dbReference>
<gene>
    <name evidence="2" type="ORF">A3B24_02700</name>
</gene>
<dbReference type="EMBL" id="MHUG01000022">
    <property type="protein sequence ID" value="OHA72793.1"/>
    <property type="molecule type" value="Genomic_DNA"/>
</dbReference>
<dbReference type="InterPro" id="IPR035917">
    <property type="entry name" value="YjbQ-like_sf"/>
</dbReference>
<evidence type="ECO:0008006" key="4">
    <source>
        <dbReference type="Google" id="ProtNLM"/>
    </source>
</evidence>
<reference evidence="2 3" key="1">
    <citation type="journal article" date="2016" name="Nat. Commun.">
        <title>Thousands of microbial genomes shed light on interconnected biogeochemical processes in an aquifer system.</title>
        <authorList>
            <person name="Anantharaman K."/>
            <person name="Brown C.T."/>
            <person name="Hug L.A."/>
            <person name="Sharon I."/>
            <person name="Castelle C.J."/>
            <person name="Probst A.J."/>
            <person name="Thomas B.C."/>
            <person name="Singh A."/>
            <person name="Wilkins M.J."/>
            <person name="Karaoz U."/>
            <person name="Brodie E.L."/>
            <person name="Williams K.H."/>
            <person name="Hubbard S.S."/>
            <person name="Banfield J.F."/>
        </authorList>
    </citation>
    <scope>NUCLEOTIDE SEQUENCE [LARGE SCALE GENOMIC DNA]</scope>
</reference>
<proteinExistence type="inferred from homology"/>
<comment type="caution">
    <text evidence="2">The sequence shown here is derived from an EMBL/GenBank/DDBJ whole genome shotgun (WGS) entry which is preliminary data.</text>
</comment>
<comment type="similarity">
    <text evidence="1">Belongs to the UPF0047 family.</text>
</comment>
<dbReference type="NCBIfam" id="TIGR00149">
    <property type="entry name" value="TIGR00149_YjbQ"/>
    <property type="match status" value="1"/>
</dbReference>
<dbReference type="STRING" id="1802461.A3B24_02700"/>
<dbReference type="PIRSF" id="PIRSF004681">
    <property type="entry name" value="UCP004681"/>
    <property type="match status" value="1"/>
</dbReference>
<protein>
    <recommendedName>
        <fullName evidence="4">Secondary thiamine-phosphate synthase enzyme</fullName>
    </recommendedName>
</protein>
<dbReference type="SUPFAM" id="SSF111038">
    <property type="entry name" value="YjbQ-like"/>
    <property type="match status" value="1"/>
</dbReference>
<dbReference type="Proteomes" id="UP000176917">
    <property type="component" value="Unassembled WGS sequence"/>
</dbReference>
<sequence>MKELVFRTKAEKEIVDITKDVQKAVTEQSFKEGVCHLFLTHTSAALTTADLDPGTDLDMLDAFEVMVPNLNYRHEHHPEHVKYHILSSLIGPSLCVPVEKGELVLGAWQKIILVELGGPRERSIALRFQKTE</sequence>
<dbReference type="PANTHER" id="PTHR30615">
    <property type="entry name" value="UNCHARACTERIZED PROTEIN YJBQ-RELATED"/>
    <property type="match status" value="1"/>
</dbReference>
<evidence type="ECO:0000256" key="1">
    <source>
        <dbReference type="ARBA" id="ARBA00005534"/>
    </source>
</evidence>
<dbReference type="InterPro" id="IPR001602">
    <property type="entry name" value="UPF0047_YjbQ-like"/>
</dbReference>
<accession>A0A1G2RIW3</accession>
<evidence type="ECO:0000313" key="2">
    <source>
        <dbReference type="EMBL" id="OHA72793.1"/>
    </source>
</evidence>
<organism evidence="2 3">
    <name type="scientific">Candidatus Wildermuthbacteria bacterium RIFCSPLOWO2_01_FULL_48_16</name>
    <dbReference type="NCBI Taxonomy" id="1802461"/>
    <lineage>
        <taxon>Bacteria</taxon>
        <taxon>Candidatus Wildermuthiibacteriota</taxon>
    </lineage>
</organism>
<evidence type="ECO:0000313" key="3">
    <source>
        <dbReference type="Proteomes" id="UP000176917"/>
    </source>
</evidence>
<name>A0A1G2RIW3_9BACT</name>
<dbReference type="Pfam" id="PF01894">
    <property type="entry name" value="YjbQ"/>
    <property type="match status" value="1"/>
</dbReference>
<dbReference type="AlphaFoldDB" id="A0A1G2RIW3"/>